<evidence type="ECO:0000313" key="1">
    <source>
        <dbReference type="EMBL" id="MBE1604711.1"/>
    </source>
</evidence>
<dbReference type="Gene3D" id="3.40.50.720">
    <property type="entry name" value="NAD(P)-binding Rossmann-like Domain"/>
    <property type="match status" value="1"/>
</dbReference>
<dbReference type="Pfam" id="PF00106">
    <property type="entry name" value="adh_short"/>
    <property type="match status" value="1"/>
</dbReference>
<sequence>MAVVTGANRGAGRGIARVLGECGATVYVTGRSRAEAAGEDLSLAETARMVSERGGTGIAFEVDHAVDAEVEVLFSKVRHEQGRLDVLVNNAWAGYSIDDGTLDEPFWQQPMLRFDRMWTVGVRSHLVATRLGLPLMLAAGRGLVVNTTLMFDLGEDVGALTGASPAILQKPPGETHAGTALFYRTAKLAINQMVLYMAKDLSWSGHDVAVVALSPGFMRTEEIMEGFGTNAQGWHTLPELKPTESTDLTGRAVAALAADEAVLEKSGQTLGTRELARQYGFTDVDGRVPPDWA</sequence>
<protein>
    <submittedName>
        <fullName evidence="1">NAD(P)-dependent dehydrogenase (Short-subunit alcohol dehydrogenase family)</fullName>
    </submittedName>
</protein>
<dbReference type="Proteomes" id="UP000638648">
    <property type="component" value="Unassembled WGS sequence"/>
</dbReference>
<dbReference type="PANTHER" id="PTHR44147:SF2">
    <property type="entry name" value="DEHYDROGENASE_REDUCTASE SDR FAMILY MEMBER 1"/>
    <property type="match status" value="1"/>
</dbReference>
<accession>A0A927RH01</accession>
<dbReference type="SUPFAM" id="SSF51735">
    <property type="entry name" value="NAD(P)-binding Rossmann-fold domains"/>
    <property type="match status" value="1"/>
</dbReference>
<gene>
    <name evidence="1" type="ORF">HEB94_001559</name>
</gene>
<dbReference type="EMBL" id="JADBEM010000001">
    <property type="protein sequence ID" value="MBE1604711.1"/>
    <property type="molecule type" value="Genomic_DNA"/>
</dbReference>
<reference evidence="1" key="1">
    <citation type="submission" date="2020-10" db="EMBL/GenBank/DDBJ databases">
        <title>Sequencing the genomes of 1000 actinobacteria strains.</title>
        <authorList>
            <person name="Klenk H.-P."/>
        </authorList>
    </citation>
    <scope>NUCLEOTIDE SEQUENCE</scope>
    <source>
        <strain evidence="1">DSM 45354</strain>
    </source>
</reference>
<evidence type="ECO:0000313" key="2">
    <source>
        <dbReference type="Proteomes" id="UP000638648"/>
    </source>
</evidence>
<keyword evidence="2" id="KW-1185">Reference proteome</keyword>
<dbReference type="AlphaFoldDB" id="A0A927RH01"/>
<comment type="caution">
    <text evidence="1">The sequence shown here is derived from an EMBL/GenBank/DDBJ whole genome shotgun (WGS) entry which is preliminary data.</text>
</comment>
<dbReference type="InterPro" id="IPR002347">
    <property type="entry name" value="SDR_fam"/>
</dbReference>
<dbReference type="RefSeq" id="WP_202896187.1">
    <property type="nucleotide sequence ID" value="NZ_BAABJL010000017.1"/>
</dbReference>
<dbReference type="InterPro" id="IPR036291">
    <property type="entry name" value="NAD(P)-bd_dom_sf"/>
</dbReference>
<organism evidence="1 2">
    <name type="scientific">Actinopolymorpha pittospori</name>
    <dbReference type="NCBI Taxonomy" id="648752"/>
    <lineage>
        <taxon>Bacteria</taxon>
        <taxon>Bacillati</taxon>
        <taxon>Actinomycetota</taxon>
        <taxon>Actinomycetes</taxon>
        <taxon>Propionibacteriales</taxon>
        <taxon>Actinopolymorphaceae</taxon>
        <taxon>Actinopolymorpha</taxon>
    </lineage>
</organism>
<dbReference type="PRINTS" id="PR00081">
    <property type="entry name" value="GDHRDH"/>
</dbReference>
<name>A0A927RH01_9ACTN</name>
<proteinExistence type="predicted"/>
<dbReference type="PANTHER" id="PTHR44147">
    <property type="entry name" value="DEHYDROGENASE/REDUCTASE SDR FAMILY MEMBER 1"/>
    <property type="match status" value="1"/>
</dbReference>